<evidence type="ECO:0000259" key="1">
    <source>
        <dbReference type="Pfam" id="PF02589"/>
    </source>
</evidence>
<organism evidence="2 3">
    <name type="scientific">Yinghuangia aomiensis</name>
    <dbReference type="NCBI Taxonomy" id="676205"/>
    <lineage>
        <taxon>Bacteria</taxon>
        <taxon>Bacillati</taxon>
        <taxon>Actinomycetota</taxon>
        <taxon>Actinomycetes</taxon>
        <taxon>Kitasatosporales</taxon>
        <taxon>Streptomycetaceae</taxon>
        <taxon>Yinghuangia</taxon>
    </lineage>
</organism>
<dbReference type="Gene3D" id="3.40.50.10420">
    <property type="entry name" value="NagB/RpiA/CoA transferase-like"/>
    <property type="match status" value="1"/>
</dbReference>
<evidence type="ECO:0000313" key="3">
    <source>
        <dbReference type="Proteomes" id="UP001500466"/>
    </source>
</evidence>
<dbReference type="EMBL" id="BAABHS010000005">
    <property type="protein sequence ID" value="GAA4957161.1"/>
    <property type="molecule type" value="Genomic_DNA"/>
</dbReference>
<dbReference type="InterPro" id="IPR003741">
    <property type="entry name" value="LUD_dom"/>
</dbReference>
<dbReference type="InterPro" id="IPR037171">
    <property type="entry name" value="NagB/RpiA_transferase-like"/>
</dbReference>
<sequence>MTGSAREEILARVRAAVADLPDEPVAVPRGYLRHAPGVDPADREAVLTLMIERLEEYGADVHRASAAEMPSSLAAALPAGRVVVPAGIPERWLSRWGGEPVSDEPPLSKEQLDRVDAVLTTCAAAIAESGTIVLDAGPGQGRRAATLLPDLHVCVVRAEQVVSSMPEAIGSLDPRRPLTWISGPSATADIEMIRVPGVHGPRRLSVVLVDG</sequence>
<dbReference type="RefSeq" id="WP_345674932.1">
    <property type="nucleotide sequence ID" value="NZ_BAABHS010000005.1"/>
</dbReference>
<name>A0ABP9H599_9ACTN</name>
<protein>
    <submittedName>
        <fullName evidence="2">LUD domain-containing protein</fullName>
    </submittedName>
</protein>
<dbReference type="PANTHER" id="PTHR43682:SF1">
    <property type="entry name" value="LACTATE UTILIZATION PROTEIN C"/>
    <property type="match status" value="1"/>
</dbReference>
<comment type="caution">
    <text evidence="2">The sequence shown here is derived from an EMBL/GenBank/DDBJ whole genome shotgun (WGS) entry which is preliminary data.</text>
</comment>
<accession>A0ABP9H599</accession>
<reference evidence="3" key="1">
    <citation type="journal article" date="2019" name="Int. J. Syst. Evol. Microbiol.">
        <title>The Global Catalogue of Microorganisms (GCM) 10K type strain sequencing project: providing services to taxonomists for standard genome sequencing and annotation.</title>
        <authorList>
            <consortium name="The Broad Institute Genomics Platform"/>
            <consortium name="The Broad Institute Genome Sequencing Center for Infectious Disease"/>
            <person name="Wu L."/>
            <person name="Ma J."/>
        </authorList>
    </citation>
    <scope>NUCLEOTIDE SEQUENCE [LARGE SCALE GENOMIC DNA]</scope>
    <source>
        <strain evidence="3">JCM 17986</strain>
    </source>
</reference>
<dbReference type="InterPro" id="IPR024185">
    <property type="entry name" value="FTHF_cligase-like_sf"/>
</dbReference>
<evidence type="ECO:0000313" key="2">
    <source>
        <dbReference type="EMBL" id="GAA4957161.1"/>
    </source>
</evidence>
<dbReference type="SUPFAM" id="SSF100950">
    <property type="entry name" value="NagB/RpiA/CoA transferase-like"/>
    <property type="match status" value="1"/>
</dbReference>
<proteinExistence type="predicted"/>
<gene>
    <name evidence="2" type="ORF">GCM10023205_19380</name>
</gene>
<feature type="domain" description="LUD" evidence="1">
    <location>
        <begin position="108"/>
        <end position="209"/>
    </location>
</feature>
<dbReference type="Proteomes" id="UP001500466">
    <property type="component" value="Unassembled WGS sequence"/>
</dbReference>
<dbReference type="PANTHER" id="PTHR43682">
    <property type="entry name" value="LACTATE UTILIZATION PROTEIN C"/>
    <property type="match status" value="1"/>
</dbReference>
<dbReference type="Pfam" id="PF02589">
    <property type="entry name" value="LUD_dom"/>
    <property type="match status" value="1"/>
</dbReference>
<keyword evidence="3" id="KW-1185">Reference proteome</keyword>